<keyword evidence="8" id="KW-1185">Reference proteome</keyword>
<evidence type="ECO:0000256" key="3">
    <source>
        <dbReference type="PROSITE-ProRule" id="PRU00289"/>
    </source>
</evidence>
<feature type="transmembrane region" description="Helical" evidence="5">
    <location>
        <begin position="29"/>
        <end position="46"/>
    </location>
</feature>
<dbReference type="InterPro" id="IPR002543">
    <property type="entry name" value="FtsK_dom"/>
</dbReference>
<dbReference type="PANTHER" id="PTHR22683">
    <property type="entry name" value="SPORULATION PROTEIN RELATED"/>
    <property type="match status" value="1"/>
</dbReference>
<dbReference type="InterPro" id="IPR003593">
    <property type="entry name" value="AAA+_ATPase"/>
</dbReference>
<dbReference type="GO" id="GO:0051301">
    <property type="term" value="P:cell division"/>
    <property type="evidence" value="ECO:0007669"/>
    <property type="project" value="UniProtKB-KW"/>
</dbReference>
<keyword evidence="5" id="KW-0812">Transmembrane</keyword>
<dbReference type="RefSeq" id="WP_219079571.1">
    <property type="nucleotide sequence ID" value="NZ_JAHBBD010000001.1"/>
</dbReference>
<evidence type="ECO:0000256" key="4">
    <source>
        <dbReference type="SAM" id="MobiDB-lite"/>
    </source>
</evidence>
<keyword evidence="5" id="KW-0472">Membrane</keyword>
<dbReference type="Proteomes" id="UP000812844">
    <property type="component" value="Unassembled WGS sequence"/>
</dbReference>
<evidence type="ECO:0000256" key="1">
    <source>
        <dbReference type="ARBA" id="ARBA00022741"/>
    </source>
</evidence>
<dbReference type="PANTHER" id="PTHR22683:SF1">
    <property type="entry name" value="TYPE VII SECRETION SYSTEM PROTEIN ESSC"/>
    <property type="match status" value="1"/>
</dbReference>
<evidence type="ECO:0000313" key="8">
    <source>
        <dbReference type="Proteomes" id="UP000812844"/>
    </source>
</evidence>
<dbReference type="EMBL" id="JAHBBD010000001">
    <property type="protein sequence ID" value="MBW3081886.1"/>
    <property type="molecule type" value="Genomic_DNA"/>
</dbReference>
<keyword evidence="2 3" id="KW-0067">ATP-binding</keyword>
<feature type="region of interest" description="Disordered" evidence="4">
    <location>
        <begin position="589"/>
        <end position="616"/>
    </location>
</feature>
<dbReference type="Pfam" id="PF01580">
    <property type="entry name" value="FtsK_SpoIIIE"/>
    <property type="match status" value="1"/>
</dbReference>
<sequence length="616" mass="64127">MLTLAAPAAAQLAMIAMMAAEGRWPFVALVIPGLVGCVASLMLAVARRRQDPDAAGGGAGPPSYANAAEPAGAADFGAMESRPLAELLGLDVEPLPWRGIVARWLDEPDHCVPLGCGAAGVHRVDLVRQGPHALVAGTTGSGKSMLLQTWCLALAACNSPRTLRFVFLDFKGGAAFAALERLPHAVGAVSDLDLAHAMRALRALEAELTRRERLVAWERAGSFDRLADPPPRIVVVVDEFHALRGQLPDGVGRIARLASLGRSLGMHVIACTQHPLGQVGADMKANMNLNICLRVRDAMQSTELIGSARAASIGPSTPGAAYLSDGADVAALRCASPGDVDALVSAMSYAAAFHRIARPEPLFTPPLPGSVGAGPVEALAPAACGPAGDRAGTPPEVPFGLADDGMRFSAALLPIGRGNAAVVGPPGRGKSTLLATLARQARRRFGSAVRVRVTTRSHGAYRTDELGPAHTDRRPPCAPPAPAHRLWLCDDADDLLDPLETGPEAVRLRQALADPSATVVVAVADSRRVRDPARFPCRIVFPTGDRPTDMMDGVPADALALFEARDYARPGRAVLLRDGRAAPVQCLAPDEEGGAGPGRLDRGGFPASSVSCSETS</sequence>
<protein>
    <submittedName>
        <fullName evidence="7">Cell division protein FtsK</fullName>
    </submittedName>
</protein>
<dbReference type="InterPro" id="IPR050206">
    <property type="entry name" value="FtsK/SpoIIIE/SftA"/>
</dbReference>
<keyword evidence="1 3" id="KW-0547">Nucleotide-binding</keyword>
<keyword evidence="7" id="KW-0131">Cell cycle</keyword>
<name>A0ABS6W813_9BIFI</name>
<dbReference type="CDD" id="cd01127">
    <property type="entry name" value="TrwB_TraG_TraD_VirD4"/>
    <property type="match status" value="1"/>
</dbReference>
<feature type="domain" description="FtsK" evidence="6">
    <location>
        <begin position="118"/>
        <end position="302"/>
    </location>
</feature>
<gene>
    <name evidence="7" type="ORF">KIH73_00560</name>
</gene>
<evidence type="ECO:0000313" key="7">
    <source>
        <dbReference type="EMBL" id="MBW3081886.1"/>
    </source>
</evidence>
<evidence type="ECO:0000259" key="6">
    <source>
        <dbReference type="PROSITE" id="PS50901"/>
    </source>
</evidence>
<proteinExistence type="predicted"/>
<organism evidence="7 8">
    <name type="scientific">Bifidobacterium phasiani</name>
    <dbReference type="NCBI Taxonomy" id="2834431"/>
    <lineage>
        <taxon>Bacteria</taxon>
        <taxon>Bacillati</taxon>
        <taxon>Actinomycetota</taxon>
        <taxon>Actinomycetes</taxon>
        <taxon>Bifidobacteriales</taxon>
        <taxon>Bifidobacteriaceae</taxon>
        <taxon>Bifidobacterium</taxon>
    </lineage>
</organism>
<evidence type="ECO:0000256" key="2">
    <source>
        <dbReference type="ARBA" id="ARBA00022840"/>
    </source>
</evidence>
<accession>A0ABS6W813</accession>
<keyword evidence="7" id="KW-0132">Cell division</keyword>
<evidence type="ECO:0000256" key="5">
    <source>
        <dbReference type="SAM" id="Phobius"/>
    </source>
</evidence>
<dbReference type="PROSITE" id="PS50901">
    <property type="entry name" value="FTSK"/>
    <property type="match status" value="1"/>
</dbReference>
<reference evidence="7 8" key="1">
    <citation type="submission" date="2021-05" db="EMBL/GenBank/DDBJ databases">
        <title>Phylogenetic classification of ten novel species belonging to the genus Bifidobacterium comprising B. colchicus sp. nov., B. abeli sp. nov., B. bicoloris sp. nov., B. guerezis sp. nov., B. rosaliae sp. nov., B. santillanensis sp. nov., B. argentati sp. nov., B. amazzoni sp. nov., B. pluviali sp. nov., and B. pinnaculum sp. nov.</title>
        <authorList>
            <person name="Lugli G.A."/>
            <person name="Ruiz Garcia L."/>
            <person name="Margolles A."/>
            <person name="Ventura M."/>
        </authorList>
    </citation>
    <scope>NUCLEOTIDE SEQUENCE [LARGE SCALE GENOMIC DNA]</scope>
    <source>
        <strain evidence="7 8">6T3</strain>
    </source>
</reference>
<feature type="binding site" evidence="3">
    <location>
        <begin position="137"/>
        <end position="144"/>
    </location>
    <ligand>
        <name>ATP</name>
        <dbReference type="ChEBI" id="CHEBI:30616"/>
    </ligand>
</feature>
<comment type="caution">
    <text evidence="7">The sequence shown here is derived from an EMBL/GenBank/DDBJ whole genome shotgun (WGS) entry which is preliminary data.</text>
</comment>
<keyword evidence="5" id="KW-1133">Transmembrane helix</keyword>
<dbReference type="SMART" id="SM00382">
    <property type="entry name" value="AAA"/>
    <property type="match status" value="2"/>
</dbReference>